<dbReference type="Pfam" id="PF13181">
    <property type="entry name" value="TPR_8"/>
    <property type="match status" value="1"/>
</dbReference>
<keyword evidence="2" id="KW-1133">Transmembrane helix</keyword>
<keyword evidence="1" id="KW-0802">TPR repeat</keyword>
<dbReference type="Gene3D" id="1.25.40.10">
    <property type="entry name" value="Tetratricopeptide repeat domain"/>
    <property type="match status" value="4"/>
</dbReference>
<feature type="transmembrane region" description="Helical" evidence="2">
    <location>
        <begin position="6"/>
        <end position="24"/>
    </location>
</feature>
<name>A0A1G8XXY7_9EURY</name>
<dbReference type="AlphaFoldDB" id="A0A1G8XXY7"/>
<dbReference type="InterPro" id="IPR019734">
    <property type="entry name" value="TPR_rpt"/>
</dbReference>
<dbReference type="PANTHER" id="PTHR12558:SF13">
    <property type="entry name" value="CELL DIVISION CYCLE PROTEIN 27 HOMOLOG"/>
    <property type="match status" value="1"/>
</dbReference>
<dbReference type="SMART" id="SM00028">
    <property type="entry name" value="TPR"/>
    <property type="match status" value="7"/>
</dbReference>
<gene>
    <name evidence="3" type="ORF">SAMN04488571_102110</name>
</gene>
<accession>A0A1G8XXY7</accession>
<evidence type="ECO:0000313" key="4">
    <source>
        <dbReference type="Proteomes" id="UP000326500"/>
    </source>
</evidence>
<protein>
    <submittedName>
        <fullName evidence="3">Tetratricopeptide repeat-containing protein</fullName>
    </submittedName>
</protein>
<evidence type="ECO:0000256" key="2">
    <source>
        <dbReference type="SAM" id="Phobius"/>
    </source>
</evidence>
<dbReference type="InterPro" id="IPR011990">
    <property type="entry name" value="TPR-like_helical_dom_sf"/>
</dbReference>
<feature type="repeat" description="TPR" evidence="1">
    <location>
        <begin position="347"/>
        <end position="380"/>
    </location>
</feature>
<dbReference type="Pfam" id="PF00515">
    <property type="entry name" value="TPR_1"/>
    <property type="match status" value="1"/>
</dbReference>
<keyword evidence="2" id="KW-0472">Membrane</keyword>
<feature type="transmembrane region" description="Helical" evidence="2">
    <location>
        <begin position="45"/>
        <end position="64"/>
    </location>
</feature>
<evidence type="ECO:0000256" key="1">
    <source>
        <dbReference type="PROSITE-ProRule" id="PRU00339"/>
    </source>
</evidence>
<evidence type="ECO:0000313" key="3">
    <source>
        <dbReference type="EMBL" id="SDJ95408.1"/>
    </source>
</evidence>
<feature type="transmembrane region" description="Helical" evidence="2">
    <location>
        <begin position="98"/>
        <end position="119"/>
    </location>
</feature>
<dbReference type="EMBL" id="FNFT01000002">
    <property type="protein sequence ID" value="SDJ95408.1"/>
    <property type="molecule type" value="Genomic_DNA"/>
</dbReference>
<dbReference type="Proteomes" id="UP000326500">
    <property type="component" value="Unassembled WGS sequence"/>
</dbReference>
<dbReference type="STRING" id="2200.GCA_001571405_00548"/>
<keyword evidence="2" id="KW-0812">Transmembrane</keyword>
<dbReference type="PROSITE" id="PS50005">
    <property type="entry name" value="TPR"/>
    <property type="match status" value="1"/>
</dbReference>
<sequence length="1186" mass="136215">MNWKGVKFLLGLLPMLIAAYFRGLEYASSRIVKWFCQKIYTLLNWRFLTLLLIVTIALFFHYLIFSLNLVSVADILAGNLVWMPSGVLVWIRDFTPITLLELCGIILLAYLLVEFIRYARTASTNVAIDEFKDFRKRAPGRNPKGSPPLAEDLNDRLVVELDRICTLYHNIAESMYSVSGSPGMRPQPPRIIVETPDNMQTASQVSQSLTVGPVNIPMGLIRGIISSFMKGVRVVGFLFEEDNRLQLVVHKIGPKEQLSWTVTGPEKAGNATLPAAPVLDSMIQELACKMFASMELKGSHEWKAVRSFNQGLEEYLHSKTKPHYRVVGLRRAEKKFIEALSEDKRYHKAYYNLGVIYYEQKKWQAAERAFISSLQANPNDENSYYALALNYFQEAYEVLSKGEINKENGLGKEQLRSVYCDLCRVIELCDVCLSLQWPNPEAYELKGFAYRLRCCITDKCLDLDRGCSLDTVLTERCGVDDLENAIRYRRTAVQQSWGCLRKRFIKASLLPSQDRSAREFEVTKDLTYKCLNNFAYTLQQKCIEIKTHSQLGNLGRVNDLTWIDHLSFWLLSHILIRMYRQALDLKPSKANPHLGIGVVYLTADRPDIAARYFRNAVSIDCTLTSAWVYLALAYSKLLDDIDNAQKSGSEGRVKCSGLNGCTSDRENISQSKRNEQKQDFLDKRNYALKQILNYIEVEKPFHLYRIIEDHKDCKERPESQRCWEVIWLVDKALKFLEYARALDASNEFVLPSLDFMRDESGEEPNVDSNLKSIFENWLMGEWYRIHGVFLLKCGKPVLVEQMFQKSLDMLKSTYPERVRKNSIHASLSHAQIRQKDYLKAITAADNGLSLDPRCFYAHLRRGQGFYGINDLDRCVEEYYFALQCDPEQPEVYFRIGQVNLLRAQRSHDPNEKRELLSEAFKYFKMALDFHESGDRDYAKMHYWLGKSSLIMGSYNEARTFFETAEAVFKTVDPADIASIKTTFHLGEAHLGMGMFASSSFHFKRVHHSLEKFLCLDDSLYGNSLLPEVEDFLEDGICTCALRALCHIRCAIMTELCKSDGIGAAQRHLDAAEPLIQKISNPTASHEVRSEYLCAKGWLLLKGGEYSEAIEAFQQAHIWKSMAQSYWYMARAYYERGMRLHNPQLRKEQFLLASECCDYVKALDFTGRYTVRAEQMLSKLKCSLGQT</sequence>
<dbReference type="SUPFAM" id="SSF48452">
    <property type="entry name" value="TPR-like"/>
    <property type="match status" value="3"/>
</dbReference>
<organism evidence="3 4">
    <name type="scientific">Methanoculleus thermophilus</name>
    <dbReference type="NCBI Taxonomy" id="2200"/>
    <lineage>
        <taxon>Archaea</taxon>
        <taxon>Methanobacteriati</taxon>
        <taxon>Methanobacteriota</taxon>
        <taxon>Stenosarchaea group</taxon>
        <taxon>Methanomicrobia</taxon>
        <taxon>Methanomicrobiales</taxon>
        <taxon>Methanomicrobiaceae</taxon>
        <taxon>Methanoculleus</taxon>
    </lineage>
</organism>
<feature type="transmembrane region" description="Helical" evidence="2">
    <location>
        <begin position="70"/>
        <end position="91"/>
    </location>
</feature>
<proteinExistence type="predicted"/>
<reference evidence="3 4" key="1">
    <citation type="submission" date="2016-10" db="EMBL/GenBank/DDBJ databases">
        <authorList>
            <person name="Varghese N."/>
            <person name="Submissions S."/>
        </authorList>
    </citation>
    <scope>NUCLEOTIDE SEQUENCE [LARGE SCALE GENOMIC DNA]</scope>
    <source>
        <strain evidence="3 4">DSM 2373</strain>
    </source>
</reference>
<keyword evidence="4" id="KW-1185">Reference proteome</keyword>
<dbReference type="PANTHER" id="PTHR12558">
    <property type="entry name" value="CELL DIVISION CYCLE 16,23,27"/>
    <property type="match status" value="1"/>
</dbReference>